<dbReference type="GO" id="GO:1990281">
    <property type="term" value="C:efflux pump complex"/>
    <property type="evidence" value="ECO:0007669"/>
    <property type="project" value="TreeGrafter"/>
</dbReference>
<dbReference type="EMBL" id="VSSQ01058045">
    <property type="protein sequence ID" value="MPN11784.1"/>
    <property type="molecule type" value="Genomic_DNA"/>
</dbReference>
<dbReference type="SUPFAM" id="SSF111369">
    <property type="entry name" value="HlyD-like secretion proteins"/>
    <property type="match status" value="1"/>
</dbReference>
<dbReference type="Gene3D" id="2.40.420.20">
    <property type="match status" value="1"/>
</dbReference>
<protein>
    <submittedName>
        <fullName evidence="6">Cobalt-zinc-cadmium resistance protein CzcB</fullName>
    </submittedName>
</protein>
<sequence length="201" mass="21332">MQARLDNAYIYAPRDGIVVKRYLQSGTYAKAGTAIVSLANVSSLLAKATIGEAEIAQLKIGTRVKVNVGALEKVFSGIITRISPAATLPARTFVAEITIPNEDGILKPGMFAKVDVPGQVRQGAIAVPEKALVLREDQKTVYVVTADSKVQQRVIKVGFVGNGWAEVLEGLQDGEQIVTAGQNKLKDGSAIKSTQSKEGVI</sequence>
<reference evidence="6" key="1">
    <citation type="submission" date="2019-08" db="EMBL/GenBank/DDBJ databases">
        <authorList>
            <person name="Kucharzyk K."/>
            <person name="Murdoch R.W."/>
            <person name="Higgins S."/>
            <person name="Loffler F."/>
        </authorList>
    </citation>
    <scope>NUCLEOTIDE SEQUENCE</scope>
</reference>
<evidence type="ECO:0000256" key="3">
    <source>
        <dbReference type="ARBA" id="ARBA00022833"/>
    </source>
</evidence>
<comment type="similarity">
    <text evidence="1">Belongs to the membrane fusion protein (MFP) (TC 8.A.1) family.</text>
</comment>
<gene>
    <name evidence="6" type="primary">czcB_3</name>
    <name evidence="6" type="ORF">SDC9_159092</name>
</gene>
<dbReference type="PANTHER" id="PTHR30469">
    <property type="entry name" value="MULTIDRUG RESISTANCE PROTEIN MDTA"/>
    <property type="match status" value="1"/>
</dbReference>
<feature type="domain" description="CusB-like beta-barrel" evidence="4">
    <location>
        <begin position="47"/>
        <end position="116"/>
    </location>
</feature>
<name>A0A645FH22_9ZZZZ</name>
<accession>A0A645FH22</accession>
<dbReference type="Pfam" id="PF25989">
    <property type="entry name" value="YknX_C"/>
    <property type="match status" value="1"/>
</dbReference>
<evidence type="ECO:0000259" key="4">
    <source>
        <dbReference type="Pfam" id="PF25954"/>
    </source>
</evidence>
<dbReference type="Gene3D" id="2.40.30.170">
    <property type="match status" value="1"/>
</dbReference>
<dbReference type="NCBIfam" id="TIGR01730">
    <property type="entry name" value="RND_mfp"/>
    <property type="match status" value="1"/>
</dbReference>
<comment type="caution">
    <text evidence="6">The sequence shown here is derived from an EMBL/GenBank/DDBJ whole genome shotgun (WGS) entry which is preliminary data.</text>
</comment>
<evidence type="ECO:0000259" key="5">
    <source>
        <dbReference type="Pfam" id="PF25989"/>
    </source>
</evidence>
<dbReference type="InterPro" id="IPR058792">
    <property type="entry name" value="Beta-barrel_RND_2"/>
</dbReference>
<keyword evidence="2" id="KW-0813">Transport</keyword>
<proteinExistence type="inferred from homology"/>
<evidence type="ECO:0000256" key="2">
    <source>
        <dbReference type="ARBA" id="ARBA00022448"/>
    </source>
</evidence>
<evidence type="ECO:0000256" key="1">
    <source>
        <dbReference type="ARBA" id="ARBA00009477"/>
    </source>
</evidence>
<dbReference type="GO" id="GO:0015562">
    <property type="term" value="F:efflux transmembrane transporter activity"/>
    <property type="evidence" value="ECO:0007669"/>
    <property type="project" value="TreeGrafter"/>
</dbReference>
<dbReference type="AlphaFoldDB" id="A0A645FH22"/>
<dbReference type="InterPro" id="IPR058637">
    <property type="entry name" value="YknX-like_C"/>
</dbReference>
<evidence type="ECO:0000313" key="6">
    <source>
        <dbReference type="EMBL" id="MPN11784.1"/>
    </source>
</evidence>
<dbReference type="Pfam" id="PF25954">
    <property type="entry name" value="Beta-barrel_RND_2"/>
    <property type="match status" value="1"/>
</dbReference>
<feature type="domain" description="YknX-like C-terminal permuted SH3-like" evidence="5">
    <location>
        <begin position="124"/>
        <end position="192"/>
    </location>
</feature>
<dbReference type="FunFam" id="2.40.420.20:FF:000006">
    <property type="entry name" value="RND family efflux transporter MFP subunit"/>
    <property type="match status" value="1"/>
</dbReference>
<keyword evidence="3" id="KW-0862">Zinc</keyword>
<dbReference type="PANTHER" id="PTHR30469:SF15">
    <property type="entry name" value="HLYD FAMILY OF SECRETION PROTEINS"/>
    <property type="match status" value="1"/>
</dbReference>
<organism evidence="6">
    <name type="scientific">bioreactor metagenome</name>
    <dbReference type="NCBI Taxonomy" id="1076179"/>
    <lineage>
        <taxon>unclassified sequences</taxon>
        <taxon>metagenomes</taxon>
        <taxon>ecological metagenomes</taxon>
    </lineage>
</organism>
<dbReference type="InterPro" id="IPR006143">
    <property type="entry name" value="RND_pump_MFP"/>
</dbReference>
<dbReference type="FunFam" id="2.40.30.170:FF:000010">
    <property type="entry name" value="Efflux RND transporter periplasmic adaptor subunit"/>
    <property type="match status" value="1"/>
</dbReference>